<feature type="domain" description="GP-PDE" evidence="9">
    <location>
        <begin position="48"/>
        <end position="375"/>
    </location>
</feature>
<keyword evidence="4" id="KW-0319">Glycerol metabolism</keyword>
<organism evidence="10 11">
    <name type="scientific">Kineococcus gynurae</name>
    <dbReference type="NCBI Taxonomy" id="452979"/>
    <lineage>
        <taxon>Bacteria</taxon>
        <taxon>Bacillati</taxon>
        <taxon>Actinomycetota</taxon>
        <taxon>Actinomycetes</taxon>
        <taxon>Kineosporiales</taxon>
        <taxon>Kineosporiaceae</taxon>
        <taxon>Kineococcus</taxon>
    </lineage>
</organism>
<evidence type="ECO:0000256" key="2">
    <source>
        <dbReference type="ARBA" id="ARBA00012247"/>
    </source>
</evidence>
<gene>
    <name evidence="10" type="ORF">ACFFVI_09040</name>
</gene>
<keyword evidence="11" id="KW-1185">Reference proteome</keyword>
<evidence type="ECO:0000256" key="5">
    <source>
        <dbReference type="ARBA" id="ARBA00022801"/>
    </source>
</evidence>
<dbReference type="EMBL" id="JBHMDM010000004">
    <property type="protein sequence ID" value="MFB9377115.1"/>
    <property type="molecule type" value="Genomic_DNA"/>
</dbReference>
<comment type="similarity">
    <text evidence="1">Belongs to the glycerophosphoryl diester phosphodiesterase family.</text>
</comment>
<dbReference type="PANTHER" id="PTHR43620">
    <property type="entry name" value="GLYCEROPHOSPHORYL DIESTER PHOSPHODIESTERASE"/>
    <property type="match status" value="1"/>
</dbReference>
<dbReference type="RefSeq" id="WP_380135108.1">
    <property type="nucleotide sequence ID" value="NZ_JBHLUI010000003.1"/>
</dbReference>
<dbReference type="Gene3D" id="3.20.20.190">
    <property type="entry name" value="Phosphatidylinositol (PI) phosphodiesterase"/>
    <property type="match status" value="1"/>
</dbReference>
<evidence type="ECO:0000256" key="6">
    <source>
        <dbReference type="ARBA" id="ARBA00047512"/>
    </source>
</evidence>
<name>A0ABV5LSP6_9ACTN</name>
<protein>
    <recommendedName>
        <fullName evidence="2">glycerophosphodiester phosphodiesterase</fullName>
        <ecNumber evidence="2">3.1.4.46</ecNumber>
    </recommendedName>
</protein>
<evidence type="ECO:0000256" key="8">
    <source>
        <dbReference type="SAM" id="SignalP"/>
    </source>
</evidence>
<evidence type="ECO:0000256" key="7">
    <source>
        <dbReference type="SAM" id="MobiDB-lite"/>
    </source>
</evidence>
<evidence type="ECO:0000313" key="11">
    <source>
        <dbReference type="Proteomes" id="UP001589748"/>
    </source>
</evidence>
<evidence type="ECO:0000256" key="4">
    <source>
        <dbReference type="ARBA" id="ARBA00022798"/>
    </source>
</evidence>
<comment type="caution">
    <text evidence="10">The sequence shown here is derived from an EMBL/GenBank/DDBJ whole genome shotgun (WGS) entry which is preliminary data.</text>
</comment>
<evidence type="ECO:0000259" key="9">
    <source>
        <dbReference type="PROSITE" id="PS51704"/>
    </source>
</evidence>
<evidence type="ECO:0000313" key="10">
    <source>
        <dbReference type="EMBL" id="MFB9377115.1"/>
    </source>
</evidence>
<feature type="signal peptide" evidence="8">
    <location>
        <begin position="1"/>
        <end position="27"/>
    </location>
</feature>
<keyword evidence="5" id="KW-0378">Hydrolase</keyword>
<reference evidence="10 11" key="1">
    <citation type="submission" date="2024-09" db="EMBL/GenBank/DDBJ databases">
        <authorList>
            <person name="Sun Q."/>
            <person name="Mori K."/>
        </authorList>
    </citation>
    <scope>NUCLEOTIDE SEQUENCE [LARGE SCALE GENOMIC DNA]</scope>
    <source>
        <strain evidence="10 11">TISTR 1856</strain>
    </source>
</reference>
<dbReference type="PROSITE" id="PS51704">
    <property type="entry name" value="GP_PDE"/>
    <property type="match status" value="1"/>
</dbReference>
<dbReference type="Proteomes" id="UP001589748">
    <property type="component" value="Unassembled WGS sequence"/>
</dbReference>
<comment type="catalytic activity">
    <reaction evidence="6">
        <text>a sn-glycero-3-phosphodiester + H2O = an alcohol + sn-glycerol 3-phosphate + H(+)</text>
        <dbReference type="Rhea" id="RHEA:12969"/>
        <dbReference type="ChEBI" id="CHEBI:15377"/>
        <dbReference type="ChEBI" id="CHEBI:15378"/>
        <dbReference type="ChEBI" id="CHEBI:30879"/>
        <dbReference type="ChEBI" id="CHEBI:57597"/>
        <dbReference type="ChEBI" id="CHEBI:83408"/>
        <dbReference type="EC" id="3.1.4.46"/>
    </reaction>
</comment>
<dbReference type="SUPFAM" id="SSF51695">
    <property type="entry name" value="PLC-like phosphodiesterases"/>
    <property type="match status" value="1"/>
</dbReference>
<proteinExistence type="inferred from homology"/>
<dbReference type="InterPro" id="IPR017946">
    <property type="entry name" value="PLC-like_Pdiesterase_TIM-brl"/>
</dbReference>
<dbReference type="InterPro" id="IPR030395">
    <property type="entry name" value="GP_PDE_dom"/>
</dbReference>
<feature type="chain" id="PRO_5045887166" description="glycerophosphodiester phosphodiesterase" evidence="8">
    <location>
        <begin position="28"/>
        <end position="389"/>
    </location>
</feature>
<sequence length="389" mass="41769">MKRPGTRALVLSLAAALVLPLGPAANASSGSATEQRHPHPEDPCAAPPVVVGHRGASGYRPEHTAASYDLAARLGADVVEPDLVSTSDGVLVVRHENEISGTTDVAAHPEFADRRTTKTVDGVELTGWFTEDFTLAELKTLRAVERLPELRQHNTVFDGSQEIPTFAEVLDQRAELSEALGREIGIIPEIKHPTYFASIGLPMEAKVVAALEEAGLNSADAPATVQSFELTNLIQLRTELGLRAPTVFLTSATGAPYDLVAAGDPRQYADLLLPSTLRDLARYVDVIGPSLDQVVALEEDGTLGEETRLVDDAHAAGLEVVPYTLRAENDFLPLDYRTGDDPADYGRVIDLAERYYEAGIDGLFSDNPDLALVARDRFLADCANPRSAS</sequence>
<dbReference type="Pfam" id="PF03009">
    <property type="entry name" value="GDPD"/>
    <property type="match status" value="1"/>
</dbReference>
<dbReference type="PANTHER" id="PTHR43620:SF7">
    <property type="entry name" value="GLYCEROPHOSPHODIESTER PHOSPHODIESTERASE GDPD5-RELATED"/>
    <property type="match status" value="1"/>
</dbReference>
<dbReference type="EC" id="3.1.4.46" evidence="2"/>
<keyword evidence="3 8" id="KW-0732">Signal</keyword>
<accession>A0ABV5LSP6</accession>
<feature type="region of interest" description="Disordered" evidence="7">
    <location>
        <begin position="25"/>
        <end position="44"/>
    </location>
</feature>
<dbReference type="CDD" id="cd08602">
    <property type="entry name" value="GDPD_ScGlpQ1_like"/>
    <property type="match status" value="1"/>
</dbReference>
<evidence type="ECO:0000256" key="3">
    <source>
        <dbReference type="ARBA" id="ARBA00022729"/>
    </source>
</evidence>
<evidence type="ECO:0000256" key="1">
    <source>
        <dbReference type="ARBA" id="ARBA00007277"/>
    </source>
</evidence>